<dbReference type="STRING" id="93064.BRX40_15965"/>
<dbReference type="PANTHER" id="PTHR12993:SF29">
    <property type="entry name" value="BLR3841 PROTEIN"/>
    <property type="match status" value="1"/>
</dbReference>
<dbReference type="Proteomes" id="UP000286681">
    <property type="component" value="Unassembled WGS sequence"/>
</dbReference>
<name>A0A1L6JCP2_9SPHN</name>
<proteinExistence type="predicted"/>
<evidence type="ECO:0000313" key="1">
    <source>
        <dbReference type="EMBL" id="APR53719.1"/>
    </source>
</evidence>
<dbReference type="SUPFAM" id="SSF102588">
    <property type="entry name" value="LmbE-like"/>
    <property type="match status" value="1"/>
</dbReference>
<dbReference type="OrthoDB" id="9790023at2"/>
<accession>A0A1L6JCP2</accession>
<keyword evidence="3" id="KW-1185">Reference proteome</keyword>
<dbReference type="PANTHER" id="PTHR12993">
    <property type="entry name" value="N-ACETYLGLUCOSAMINYL-PHOSPHATIDYLINOSITOL DE-N-ACETYLASE-RELATED"/>
    <property type="match status" value="1"/>
</dbReference>
<dbReference type="GO" id="GO:0016811">
    <property type="term" value="F:hydrolase activity, acting on carbon-nitrogen (but not peptide) bonds, in linear amides"/>
    <property type="evidence" value="ECO:0007669"/>
    <property type="project" value="TreeGrafter"/>
</dbReference>
<dbReference type="GeneID" id="44134058"/>
<gene>
    <name evidence="1" type="ORF">BRX40_15965</name>
    <name evidence="2" type="ORF">CA257_05030</name>
</gene>
<reference evidence="1" key="1">
    <citation type="submission" date="2016-12" db="EMBL/GenBank/DDBJ databases">
        <title>Whole genome sequencing of Sphingomonas koreensis.</title>
        <authorList>
            <person name="Conlan S."/>
            <person name="Thomas P.J."/>
            <person name="Mullikin J."/>
            <person name="Palmore T.N."/>
            <person name="Frank K.M."/>
            <person name="Segre J.A."/>
        </authorList>
    </citation>
    <scope>NUCLEOTIDE SEQUENCE</scope>
    <source>
        <strain evidence="1">ABOJV</strain>
    </source>
</reference>
<dbReference type="InterPro" id="IPR003737">
    <property type="entry name" value="GlcNAc_PI_deacetylase-related"/>
</dbReference>
<dbReference type="Gene3D" id="3.40.50.10320">
    <property type="entry name" value="LmbE-like"/>
    <property type="match status" value="1"/>
</dbReference>
<dbReference type="KEGG" id="skr:BRX40_15965"/>
<reference evidence="2 4" key="3">
    <citation type="submission" date="2018-07" db="EMBL/GenBank/DDBJ databases">
        <title>Genomic and Epidemiologic Investigation of an Indolent Hospital Outbreak.</title>
        <authorList>
            <person name="Johnson R.C."/>
            <person name="Deming C."/>
            <person name="Conlan S."/>
            <person name="Zellmer C.J."/>
            <person name="Michelin A.V."/>
            <person name="Lee-Lin S."/>
            <person name="Thomas P.J."/>
            <person name="Park M."/>
            <person name="Weingarten R.A."/>
            <person name="Less J."/>
            <person name="Dekker J.P."/>
            <person name="Frank K.M."/>
            <person name="Musser K.A."/>
            <person name="Mcquiston J.R."/>
            <person name="Henderson D.K."/>
            <person name="Lau A.F."/>
            <person name="Palmore T.N."/>
            <person name="Segre J.A."/>
        </authorList>
    </citation>
    <scope>NUCLEOTIDE SEQUENCE [LARGE SCALE GENOMIC DNA]</scope>
    <source>
        <strain evidence="2 4">SK-NIH.Env10_0317</strain>
    </source>
</reference>
<dbReference type="RefSeq" id="WP_075152274.1">
    <property type="nucleotide sequence ID" value="NZ_CP018820.1"/>
</dbReference>
<dbReference type="AlphaFoldDB" id="A0A1L6JCP2"/>
<organism evidence="1 3">
    <name type="scientific">Sphingomonas koreensis</name>
    <dbReference type="NCBI Taxonomy" id="93064"/>
    <lineage>
        <taxon>Bacteria</taxon>
        <taxon>Pseudomonadati</taxon>
        <taxon>Pseudomonadota</taxon>
        <taxon>Alphaproteobacteria</taxon>
        <taxon>Sphingomonadales</taxon>
        <taxon>Sphingomonadaceae</taxon>
        <taxon>Sphingomonas</taxon>
    </lineage>
</organism>
<evidence type="ECO:0000313" key="2">
    <source>
        <dbReference type="EMBL" id="RSV06267.1"/>
    </source>
</evidence>
<reference evidence="3" key="2">
    <citation type="submission" date="2016-12" db="EMBL/GenBank/DDBJ databases">
        <title>Whole genome sequencing of Sphingomonas sp. ABOJV.</title>
        <authorList>
            <person name="Conlan S."/>
            <person name="Thomas P.J."/>
            <person name="Mullikin J."/>
            <person name="Palmore T.N."/>
            <person name="Frank K.M."/>
            <person name="Segre J.A."/>
        </authorList>
    </citation>
    <scope>NUCLEOTIDE SEQUENCE [LARGE SCALE GENOMIC DNA]</scope>
    <source>
        <strain evidence="3">ABOJV</strain>
    </source>
</reference>
<dbReference type="Pfam" id="PF02585">
    <property type="entry name" value="PIG-L"/>
    <property type="match status" value="1"/>
</dbReference>
<evidence type="ECO:0000313" key="4">
    <source>
        <dbReference type="Proteomes" id="UP000286681"/>
    </source>
</evidence>
<dbReference type="InterPro" id="IPR024078">
    <property type="entry name" value="LmbE-like_dom_sf"/>
</dbReference>
<dbReference type="EMBL" id="QQWO01000003">
    <property type="protein sequence ID" value="RSV06267.1"/>
    <property type="molecule type" value="Genomic_DNA"/>
</dbReference>
<sequence length="228" mass="25120">MTGALTNMGTVLVIAPHPDDEILGCGGTIARLTADGQTVHIVITTRGKPPRYPTEDVERVRAEAAAAHTLLGVTQSHWLDHPAAELDRVPHAELNSSMGALFETVRPDTLFLPFAGDIHLDHQLTFRSALVAARPRNWRYPTRIYAYETLSETNWSAPCLAPGFAPNVFVDIQQTLDRKLDAFACYRSQVCAFPNERSPEALRALATLRGATVHRRAAEAFLLIREVS</sequence>
<evidence type="ECO:0000313" key="3">
    <source>
        <dbReference type="Proteomes" id="UP000185161"/>
    </source>
</evidence>
<dbReference type="EMBL" id="CP018820">
    <property type="protein sequence ID" value="APR53719.1"/>
    <property type="molecule type" value="Genomic_DNA"/>
</dbReference>
<protein>
    <submittedName>
        <fullName evidence="1">PIG-L domain-containing protein</fullName>
    </submittedName>
    <submittedName>
        <fullName evidence="2">PIG-L family deacetylase</fullName>
    </submittedName>
</protein>
<dbReference type="Proteomes" id="UP000185161">
    <property type="component" value="Chromosome"/>
</dbReference>